<proteinExistence type="predicted"/>
<evidence type="ECO:0000256" key="2">
    <source>
        <dbReference type="SAM" id="MobiDB-lite"/>
    </source>
</evidence>
<gene>
    <name evidence="3" type="ORF">D9611_004849</name>
</gene>
<accession>A0A8H5B2Z9</accession>
<name>A0A8H5B2Z9_9AGAR</name>
<comment type="caution">
    <text evidence="3">The sequence shown here is derived from an EMBL/GenBank/DDBJ whole genome shotgun (WGS) entry which is preliminary data.</text>
</comment>
<dbReference type="GO" id="GO:0005771">
    <property type="term" value="C:multivesicular body"/>
    <property type="evidence" value="ECO:0007669"/>
    <property type="project" value="TreeGrafter"/>
</dbReference>
<dbReference type="OrthoDB" id="10250120at2759"/>
<feature type="coiled-coil region" evidence="1">
    <location>
        <begin position="289"/>
        <end position="316"/>
    </location>
</feature>
<dbReference type="Pfam" id="PF03357">
    <property type="entry name" value="Snf7"/>
    <property type="match status" value="1"/>
</dbReference>
<dbReference type="PANTHER" id="PTHR22761">
    <property type="entry name" value="CHARGED MULTIVESICULAR BODY PROTEIN"/>
    <property type="match status" value="1"/>
</dbReference>
<keyword evidence="1" id="KW-0175">Coiled coil</keyword>
<dbReference type="GO" id="GO:0009898">
    <property type="term" value="C:cytoplasmic side of plasma membrane"/>
    <property type="evidence" value="ECO:0007669"/>
    <property type="project" value="TreeGrafter"/>
</dbReference>
<sequence length="481" mass="52824">MAPPTPPTPSVSAPIMDLETFSSTSTTRLQALYSDFSRQKASNPTSYQANVEWWRKALETIVSSGFQDEHGSIYGKKQGSGKSRLVLHANATLLDQVKIPRVGKPLALGAVLSELHASHSFYPLAEFTSLKSSIYSTHSLPIRIASYVVGKPLWWALEQMGIVGEEGILGSSTRDHHKGTAWHGDYVIITLAAKAAETIQEMQRDIVAGPSDSLYSFESFRKTFGVSLDTSGAPLSELDAKVLLKFLERDRGVLVYDNDVVKFVDEDAPAEDRIITPVDRGILELKSAVQNMHTLVNSLQEKIDQCTRQASEALQKERKPLALSYIRSRKTLQEVLSKRLGSLATLESTLVTVETAAGDVEIMKSYESSTATLKSILSHPSLQRENVDKTMEALAEANADAREIDDAVRVGADVALGVEDNVDESEIEAEWAEMVKQLGKEKEEEEGQAEREKLGAAELRTPQELPQDGRKTPEKVSVLST</sequence>
<keyword evidence="4" id="KW-1185">Reference proteome</keyword>
<dbReference type="Gene3D" id="6.10.140.1230">
    <property type="match status" value="1"/>
</dbReference>
<protein>
    <recommendedName>
        <fullName evidence="5">Snf7-domain-containing protein</fullName>
    </recommendedName>
</protein>
<dbReference type="GO" id="GO:0006900">
    <property type="term" value="P:vesicle budding from membrane"/>
    <property type="evidence" value="ECO:0007669"/>
    <property type="project" value="TreeGrafter"/>
</dbReference>
<dbReference type="GO" id="GO:0032511">
    <property type="term" value="P:late endosome to vacuole transport via multivesicular body sorting pathway"/>
    <property type="evidence" value="ECO:0007669"/>
    <property type="project" value="TreeGrafter"/>
</dbReference>
<dbReference type="EMBL" id="JAACJK010000220">
    <property type="protein sequence ID" value="KAF5315815.1"/>
    <property type="molecule type" value="Genomic_DNA"/>
</dbReference>
<feature type="region of interest" description="Disordered" evidence="2">
    <location>
        <begin position="436"/>
        <end position="481"/>
    </location>
</feature>
<dbReference type="AlphaFoldDB" id="A0A8H5B2Z9"/>
<reference evidence="3 4" key="1">
    <citation type="journal article" date="2020" name="ISME J.">
        <title>Uncovering the hidden diversity of litter-decomposition mechanisms in mushroom-forming fungi.</title>
        <authorList>
            <person name="Floudas D."/>
            <person name="Bentzer J."/>
            <person name="Ahren D."/>
            <person name="Johansson T."/>
            <person name="Persson P."/>
            <person name="Tunlid A."/>
        </authorList>
    </citation>
    <scope>NUCLEOTIDE SEQUENCE [LARGE SCALE GENOMIC DNA]</scope>
    <source>
        <strain evidence="3 4">CBS 175.51</strain>
    </source>
</reference>
<dbReference type="GO" id="GO:0000815">
    <property type="term" value="C:ESCRT III complex"/>
    <property type="evidence" value="ECO:0007669"/>
    <property type="project" value="TreeGrafter"/>
</dbReference>
<feature type="compositionally biased region" description="Basic and acidic residues" evidence="2">
    <location>
        <begin position="438"/>
        <end position="455"/>
    </location>
</feature>
<dbReference type="Proteomes" id="UP000541558">
    <property type="component" value="Unassembled WGS sequence"/>
</dbReference>
<dbReference type="InterPro" id="IPR005024">
    <property type="entry name" value="Snf7_fam"/>
</dbReference>
<organism evidence="3 4">
    <name type="scientific">Ephemerocybe angulata</name>
    <dbReference type="NCBI Taxonomy" id="980116"/>
    <lineage>
        <taxon>Eukaryota</taxon>
        <taxon>Fungi</taxon>
        <taxon>Dikarya</taxon>
        <taxon>Basidiomycota</taxon>
        <taxon>Agaricomycotina</taxon>
        <taxon>Agaricomycetes</taxon>
        <taxon>Agaricomycetidae</taxon>
        <taxon>Agaricales</taxon>
        <taxon>Agaricineae</taxon>
        <taxon>Psathyrellaceae</taxon>
        <taxon>Ephemerocybe</taxon>
    </lineage>
</organism>
<dbReference type="PANTHER" id="PTHR22761:SF96">
    <property type="entry name" value="BCDNA.GH08385"/>
    <property type="match status" value="1"/>
</dbReference>
<evidence type="ECO:0000256" key="1">
    <source>
        <dbReference type="SAM" id="Coils"/>
    </source>
</evidence>
<evidence type="ECO:0000313" key="3">
    <source>
        <dbReference type="EMBL" id="KAF5315815.1"/>
    </source>
</evidence>
<evidence type="ECO:0000313" key="4">
    <source>
        <dbReference type="Proteomes" id="UP000541558"/>
    </source>
</evidence>
<evidence type="ECO:0008006" key="5">
    <source>
        <dbReference type="Google" id="ProtNLM"/>
    </source>
</evidence>